<dbReference type="KEGG" id="pgm:PGRAT_19200"/>
<proteinExistence type="predicted"/>
<gene>
    <name evidence="1" type="ORF">PGRAT_19200</name>
</gene>
<dbReference type="Proteomes" id="UP000029500">
    <property type="component" value="Chromosome"/>
</dbReference>
<reference evidence="1 2" key="1">
    <citation type="submission" date="2014-08" db="EMBL/GenBank/DDBJ databases">
        <title>Comparative genomics of the Paenibacillus odorifer group.</title>
        <authorList>
            <person name="den Bakker H.C."/>
            <person name="Tsai Y.-C."/>
            <person name="Martin N."/>
            <person name="Korlach J."/>
            <person name="Wiedmann M."/>
        </authorList>
    </citation>
    <scope>NUCLEOTIDE SEQUENCE [LARGE SCALE GENOMIC DNA]</scope>
    <source>
        <strain evidence="1 2">DSM 15220</strain>
    </source>
</reference>
<dbReference type="OrthoDB" id="5328682at2"/>
<evidence type="ECO:0000313" key="2">
    <source>
        <dbReference type="Proteomes" id="UP000029500"/>
    </source>
</evidence>
<keyword evidence="2" id="KW-1185">Reference proteome</keyword>
<dbReference type="AlphaFoldDB" id="A0A089M6U5"/>
<protein>
    <submittedName>
        <fullName evidence="1">Uncharacterized protein</fullName>
    </submittedName>
</protein>
<dbReference type="RefSeq" id="WP_025708631.1">
    <property type="nucleotide sequence ID" value="NZ_CP009287.1"/>
</dbReference>
<evidence type="ECO:0000313" key="1">
    <source>
        <dbReference type="EMBL" id="AIQ69521.1"/>
    </source>
</evidence>
<sequence>MNEEMIRRIVREELDKREAEKEANPVSTGAHNFGIPKDSDYFKVNKNGYDFSLVPPIKTDHNHGQTELIDGGFIKSSYIGSNKEGEKYMTNEEWNLASIKSAMKFVKKFYEENPEEATSITGFCSAFSVLIKISLLNEDNLGKVREIIRESIQTFHDIKV</sequence>
<dbReference type="EMBL" id="CP009287">
    <property type="protein sequence ID" value="AIQ69521.1"/>
    <property type="molecule type" value="Genomic_DNA"/>
</dbReference>
<accession>A0A089M6U5</accession>
<name>A0A089M6U5_9BACL</name>
<organism evidence="1 2">
    <name type="scientific">Paenibacillus graminis</name>
    <dbReference type="NCBI Taxonomy" id="189425"/>
    <lineage>
        <taxon>Bacteria</taxon>
        <taxon>Bacillati</taxon>
        <taxon>Bacillota</taxon>
        <taxon>Bacilli</taxon>
        <taxon>Bacillales</taxon>
        <taxon>Paenibacillaceae</taxon>
        <taxon>Paenibacillus</taxon>
    </lineage>
</organism>
<dbReference type="HOGENOM" id="CLU_1650446_0_0_9"/>